<evidence type="ECO:0000313" key="10">
    <source>
        <dbReference type="EMBL" id="ACO03057.1"/>
    </source>
</evidence>
<evidence type="ECO:0000256" key="2">
    <source>
        <dbReference type="ARBA" id="ARBA00022679"/>
    </source>
</evidence>
<dbReference type="InterPro" id="IPR008278">
    <property type="entry name" value="4-PPantetheinyl_Trfase_dom"/>
</dbReference>
<dbReference type="PaxDb" id="123214-PERMA_1403"/>
<keyword evidence="11" id="KW-1185">Reference proteome</keyword>
<keyword evidence="7 8" id="KW-0275">Fatty acid biosynthesis</keyword>
<organism evidence="10 11">
    <name type="scientific">Persephonella marina (strain DSM 14350 / EX-H1)</name>
    <dbReference type="NCBI Taxonomy" id="123214"/>
    <lineage>
        <taxon>Bacteria</taxon>
        <taxon>Pseudomonadati</taxon>
        <taxon>Aquificota</taxon>
        <taxon>Aquificia</taxon>
        <taxon>Aquificales</taxon>
        <taxon>Hydrogenothermaceae</taxon>
        <taxon>Persephonella</taxon>
    </lineage>
</organism>
<comment type="catalytic activity">
    <reaction evidence="8">
        <text>apo-[ACP] + CoA = holo-[ACP] + adenosine 3',5'-bisphosphate + H(+)</text>
        <dbReference type="Rhea" id="RHEA:12068"/>
        <dbReference type="Rhea" id="RHEA-COMP:9685"/>
        <dbReference type="Rhea" id="RHEA-COMP:9690"/>
        <dbReference type="ChEBI" id="CHEBI:15378"/>
        <dbReference type="ChEBI" id="CHEBI:29999"/>
        <dbReference type="ChEBI" id="CHEBI:57287"/>
        <dbReference type="ChEBI" id="CHEBI:58343"/>
        <dbReference type="ChEBI" id="CHEBI:64479"/>
        <dbReference type="EC" id="2.7.8.7"/>
    </reaction>
</comment>
<evidence type="ECO:0000256" key="5">
    <source>
        <dbReference type="ARBA" id="ARBA00022842"/>
    </source>
</evidence>
<keyword evidence="2 8" id="KW-0808">Transferase</keyword>
<gene>
    <name evidence="8 10" type="primary">acpS</name>
    <name evidence="10" type="ordered locus">PERMA_1403</name>
</gene>
<name>C0QR75_PERMH</name>
<dbReference type="Gene3D" id="3.90.470.20">
    <property type="entry name" value="4'-phosphopantetheinyl transferase domain"/>
    <property type="match status" value="1"/>
</dbReference>
<dbReference type="OrthoDB" id="517356at2"/>
<evidence type="ECO:0000259" key="9">
    <source>
        <dbReference type="Pfam" id="PF01648"/>
    </source>
</evidence>
<dbReference type="SUPFAM" id="SSF56214">
    <property type="entry name" value="4'-phosphopantetheinyl transferase"/>
    <property type="match status" value="1"/>
</dbReference>
<evidence type="ECO:0000313" key="11">
    <source>
        <dbReference type="Proteomes" id="UP000001366"/>
    </source>
</evidence>
<comment type="subcellular location">
    <subcellularLocation>
        <location evidence="8">Cytoplasm</location>
    </subcellularLocation>
</comment>
<dbReference type="Proteomes" id="UP000001366">
    <property type="component" value="Chromosome"/>
</dbReference>
<evidence type="ECO:0000256" key="8">
    <source>
        <dbReference type="HAMAP-Rule" id="MF_00101"/>
    </source>
</evidence>
<dbReference type="NCBIfam" id="TIGR00516">
    <property type="entry name" value="acpS"/>
    <property type="match status" value="1"/>
</dbReference>
<evidence type="ECO:0000256" key="3">
    <source>
        <dbReference type="ARBA" id="ARBA00022723"/>
    </source>
</evidence>
<dbReference type="InterPro" id="IPR037143">
    <property type="entry name" value="4-PPantetheinyl_Trfase_dom_sf"/>
</dbReference>
<dbReference type="InterPro" id="IPR002582">
    <property type="entry name" value="ACPS"/>
</dbReference>
<keyword evidence="6 8" id="KW-0443">Lipid metabolism</keyword>
<keyword evidence="3 8" id="KW-0479">Metal-binding</keyword>
<dbReference type="GO" id="GO:0005737">
    <property type="term" value="C:cytoplasm"/>
    <property type="evidence" value="ECO:0007669"/>
    <property type="project" value="UniProtKB-SubCell"/>
</dbReference>
<protein>
    <recommendedName>
        <fullName evidence="8">Holo-[acyl-carrier-protein] synthase</fullName>
        <shortName evidence="8">Holo-ACP synthase</shortName>
        <ecNumber evidence="8">2.7.8.7</ecNumber>
    </recommendedName>
    <alternativeName>
        <fullName evidence="8">4'-phosphopantetheinyl transferase AcpS</fullName>
    </alternativeName>
</protein>
<dbReference type="NCBIfam" id="TIGR00556">
    <property type="entry name" value="pantethn_trn"/>
    <property type="match status" value="1"/>
</dbReference>
<dbReference type="AlphaFoldDB" id="C0QR75"/>
<dbReference type="eggNOG" id="COG0736">
    <property type="taxonomic scope" value="Bacteria"/>
</dbReference>
<dbReference type="HOGENOM" id="CLU_089696_2_1_0"/>
<dbReference type="InterPro" id="IPR004568">
    <property type="entry name" value="Ppantetheine-prot_Trfase_dom"/>
</dbReference>
<dbReference type="GO" id="GO:0000287">
    <property type="term" value="F:magnesium ion binding"/>
    <property type="evidence" value="ECO:0007669"/>
    <property type="project" value="UniProtKB-UniRule"/>
</dbReference>
<dbReference type="EMBL" id="CP001230">
    <property type="protein sequence ID" value="ACO03057.1"/>
    <property type="molecule type" value="Genomic_DNA"/>
</dbReference>
<feature type="binding site" evidence="8">
    <location>
        <position position="57"/>
    </location>
    <ligand>
        <name>Mg(2+)</name>
        <dbReference type="ChEBI" id="CHEBI:18420"/>
    </ligand>
</feature>
<sequence>MRLYTGIDIVENKRIENALKRYGDTFLRKIFTEREIGYCKNKKMMIECFSARFAAKEAFIKAYYQAFGKKLKYKDIEITGKQGEPAEILLHPSFQDRESSLNPENISLSISHEKNYSVAIVIIYL</sequence>
<dbReference type="HAMAP" id="MF_00101">
    <property type="entry name" value="AcpS"/>
    <property type="match status" value="1"/>
</dbReference>
<feature type="binding site" evidence="8">
    <location>
        <position position="8"/>
    </location>
    <ligand>
        <name>Mg(2+)</name>
        <dbReference type="ChEBI" id="CHEBI:18420"/>
    </ligand>
</feature>
<dbReference type="GO" id="GO:0008897">
    <property type="term" value="F:holo-[acyl-carrier-protein] synthase activity"/>
    <property type="evidence" value="ECO:0007669"/>
    <property type="project" value="UniProtKB-UniRule"/>
</dbReference>
<evidence type="ECO:0000256" key="7">
    <source>
        <dbReference type="ARBA" id="ARBA00023160"/>
    </source>
</evidence>
<comment type="function">
    <text evidence="8">Transfers the 4'-phosphopantetheine moiety from coenzyme A to a Ser of acyl-carrier-protein.</text>
</comment>
<evidence type="ECO:0000256" key="4">
    <source>
        <dbReference type="ARBA" id="ARBA00022832"/>
    </source>
</evidence>
<evidence type="ECO:0000256" key="1">
    <source>
        <dbReference type="ARBA" id="ARBA00022516"/>
    </source>
</evidence>
<reference evidence="10 11" key="1">
    <citation type="journal article" date="2009" name="J. Bacteriol.">
        <title>Complete and draft genome sequences of six members of the Aquificales.</title>
        <authorList>
            <person name="Reysenbach A.L."/>
            <person name="Hamamura N."/>
            <person name="Podar M."/>
            <person name="Griffiths E."/>
            <person name="Ferreira S."/>
            <person name="Hochstein R."/>
            <person name="Heidelberg J."/>
            <person name="Johnson J."/>
            <person name="Mead D."/>
            <person name="Pohorille A."/>
            <person name="Sarmiento M."/>
            <person name="Schweighofer K."/>
            <person name="Seshadri R."/>
            <person name="Voytek M.A."/>
        </authorList>
    </citation>
    <scope>NUCLEOTIDE SEQUENCE [LARGE SCALE GENOMIC DNA]</scope>
    <source>
        <strain evidence="11">DSM 14350 / EX-H1</strain>
    </source>
</reference>
<dbReference type="EC" id="2.7.8.7" evidence="8"/>
<feature type="domain" description="4'-phosphopantetheinyl transferase" evidence="9">
    <location>
        <begin position="6"/>
        <end position="120"/>
    </location>
</feature>
<keyword evidence="4 8" id="KW-0276">Fatty acid metabolism</keyword>
<dbReference type="STRING" id="123214.PERMA_1403"/>
<evidence type="ECO:0000256" key="6">
    <source>
        <dbReference type="ARBA" id="ARBA00023098"/>
    </source>
</evidence>
<dbReference type="KEGG" id="pmx:PERMA_1403"/>
<comment type="similarity">
    <text evidence="8">Belongs to the P-Pant transferase superfamily. AcpS family.</text>
</comment>
<proteinExistence type="inferred from homology"/>
<comment type="cofactor">
    <cofactor evidence="8">
        <name>Mg(2+)</name>
        <dbReference type="ChEBI" id="CHEBI:18420"/>
    </cofactor>
</comment>
<accession>C0QR75</accession>
<dbReference type="RefSeq" id="WP_012675296.1">
    <property type="nucleotide sequence ID" value="NC_012440.1"/>
</dbReference>
<keyword evidence="1 8" id="KW-0444">Lipid biosynthesis</keyword>
<dbReference type="GO" id="GO:0006633">
    <property type="term" value="P:fatty acid biosynthetic process"/>
    <property type="evidence" value="ECO:0007669"/>
    <property type="project" value="UniProtKB-UniRule"/>
</dbReference>
<keyword evidence="5 8" id="KW-0460">Magnesium</keyword>
<keyword evidence="8" id="KW-0963">Cytoplasm</keyword>
<dbReference type="Pfam" id="PF01648">
    <property type="entry name" value="ACPS"/>
    <property type="match status" value="1"/>
</dbReference>